<proteinExistence type="predicted"/>
<accession>A0ACC0MDC4</accession>
<dbReference type="Proteomes" id="UP001062846">
    <property type="component" value="Chromosome 9"/>
</dbReference>
<evidence type="ECO:0000313" key="2">
    <source>
        <dbReference type="Proteomes" id="UP001062846"/>
    </source>
</evidence>
<dbReference type="EMBL" id="CM046396">
    <property type="protein sequence ID" value="KAI8538594.1"/>
    <property type="molecule type" value="Genomic_DNA"/>
</dbReference>
<gene>
    <name evidence="1" type="ORF">RHMOL_Rhmol09G0116400</name>
</gene>
<organism evidence="1 2">
    <name type="scientific">Rhododendron molle</name>
    <name type="common">Chinese azalea</name>
    <name type="synonym">Azalea mollis</name>
    <dbReference type="NCBI Taxonomy" id="49168"/>
    <lineage>
        <taxon>Eukaryota</taxon>
        <taxon>Viridiplantae</taxon>
        <taxon>Streptophyta</taxon>
        <taxon>Embryophyta</taxon>
        <taxon>Tracheophyta</taxon>
        <taxon>Spermatophyta</taxon>
        <taxon>Magnoliopsida</taxon>
        <taxon>eudicotyledons</taxon>
        <taxon>Gunneridae</taxon>
        <taxon>Pentapetalae</taxon>
        <taxon>asterids</taxon>
        <taxon>Ericales</taxon>
        <taxon>Ericaceae</taxon>
        <taxon>Ericoideae</taxon>
        <taxon>Rhodoreae</taxon>
        <taxon>Rhododendron</taxon>
    </lineage>
</organism>
<comment type="caution">
    <text evidence="1">The sequence shown here is derived from an EMBL/GenBank/DDBJ whole genome shotgun (WGS) entry which is preliminary data.</text>
</comment>
<reference evidence="1" key="1">
    <citation type="submission" date="2022-02" db="EMBL/GenBank/DDBJ databases">
        <title>Plant Genome Project.</title>
        <authorList>
            <person name="Zhang R.-G."/>
        </authorList>
    </citation>
    <scope>NUCLEOTIDE SEQUENCE</scope>
    <source>
        <strain evidence="1">AT1</strain>
    </source>
</reference>
<name>A0ACC0MDC4_RHOML</name>
<evidence type="ECO:0000313" key="1">
    <source>
        <dbReference type="EMBL" id="KAI8538594.1"/>
    </source>
</evidence>
<sequence>MASSDLVARVESLEAEMSFYRREIEALNQQIGRLIGTIRTFRRAVSNLQDFAFDQLDDKEDPDSVLGRESDETAEDSEGNPNGSDDRSDGASD</sequence>
<protein>
    <submittedName>
        <fullName evidence="1">Uncharacterized protein</fullName>
    </submittedName>
</protein>
<keyword evidence="2" id="KW-1185">Reference proteome</keyword>